<evidence type="ECO:0000256" key="1">
    <source>
        <dbReference type="SAM" id="MobiDB-lite"/>
    </source>
</evidence>
<feature type="compositionally biased region" description="Low complexity" evidence="1">
    <location>
        <begin position="79"/>
        <end position="94"/>
    </location>
</feature>
<organism evidence="3">
    <name type="scientific">Triticum urartu</name>
    <name type="common">Red wild einkorn</name>
    <name type="synonym">Crithodium urartu</name>
    <dbReference type="NCBI Taxonomy" id="4572"/>
    <lineage>
        <taxon>Eukaryota</taxon>
        <taxon>Viridiplantae</taxon>
        <taxon>Streptophyta</taxon>
        <taxon>Embryophyta</taxon>
        <taxon>Tracheophyta</taxon>
        <taxon>Spermatophyta</taxon>
        <taxon>Magnoliopsida</taxon>
        <taxon>Liliopsida</taxon>
        <taxon>Poales</taxon>
        <taxon>Poaceae</taxon>
        <taxon>BOP clade</taxon>
        <taxon>Pooideae</taxon>
        <taxon>Triticodae</taxon>
        <taxon>Triticeae</taxon>
        <taxon>Triticinae</taxon>
        <taxon>Triticum</taxon>
    </lineage>
</organism>
<keyword evidence="2" id="KW-1133">Transmembrane helix</keyword>
<feature type="region of interest" description="Disordered" evidence="1">
    <location>
        <begin position="66"/>
        <end position="113"/>
    </location>
</feature>
<evidence type="ECO:0000313" key="3">
    <source>
        <dbReference type="EMBL" id="EMS67955.1"/>
    </source>
</evidence>
<dbReference type="EMBL" id="KD012658">
    <property type="protein sequence ID" value="EMS67955.1"/>
    <property type="molecule type" value="Genomic_DNA"/>
</dbReference>
<feature type="compositionally biased region" description="Basic residues" evidence="1">
    <location>
        <begin position="103"/>
        <end position="112"/>
    </location>
</feature>
<feature type="compositionally biased region" description="Acidic residues" evidence="1">
    <location>
        <begin position="69"/>
        <end position="78"/>
    </location>
</feature>
<accession>M8ARZ5</accession>
<sequence>MKTRGPTPCPRGWGAPPLGRAPYLVGPLDALRRQHQLYIFAFEEKKIREKKSSRFTIRSRRKALKPLEEGSDGGEGEVEVGASATPTAPAPASGGATGEKAAKAKGKAHTPKAKNGEKEQMLLHYICKEILLLVTLLLVAGWCALISVPAGEGGHTANAANALGTGADGDAGAAPRFFLASRSPTDGDAGTTAGLRWMDG</sequence>
<name>M8ARZ5_TRIUA</name>
<reference evidence="3" key="1">
    <citation type="journal article" date="2013" name="Nature">
        <title>Draft genome of the wheat A-genome progenitor Triticum urartu.</title>
        <authorList>
            <person name="Ling H.Q."/>
            <person name="Zhao S."/>
            <person name="Liu D."/>
            <person name="Wang J."/>
            <person name="Sun H."/>
            <person name="Zhang C."/>
            <person name="Fan H."/>
            <person name="Li D."/>
            <person name="Dong L."/>
            <person name="Tao Y."/>
            <person name="Gao C."/>
            <person name="Wu H."/>
            <person name="Li Y."/>
            <person name="Cui Y."/>
            <person name="Guo X."/>
            <person name="Zheng S."/>
            <person name="Wang B."/>
            <person name="Yu K."/>
            <person name="Liang Q."/>
            <person name="Yang W."/>
            <person name="Lou X."/>
            <person name="Chen J."/>
            <person name="Feng M."/>
            <person name="Jian J."/>
            <person name="Zhang X."/>
            <person name="Luo G."/>
            <person name="Jiang Y."/>
            <person name="Liu J."/>
            <person name="Wang Z."/>
            <person name="Sha Y."/>
            <person name="Zhang B."/>
            <person name="Wu H."/>
            <person name="Tang D."/>
            <person name="Shen Q."/>
            <person name="Xue P."/>
            <person name="Zou S."/>
            <person name="Wang X."/>
            <person name="Liu X."/>
            <person name="Wang F."/>
            <person name="Yang Y."/>
            <person name="An X."/>
            <person name="Dong Z."/>
            <person name="Zhang K."/>
            <person name="Zhang X."/>
            <person name="Luo M.C."/>
            <person name="Dvorak J."/>
            <person name="Tong Y."/>
            <person name="Wang J."/>
            <person name="Yang H."/>
            <person name="Li Z."/>
            <person name="Wang D."/>
            <person name="Zhang A."/>
            <person name="Wang J."/>
        </authorList>
    </citation>
    <scope>NUCLEOTIDE SEQUENCE</scope>
</reference>
<proteinExistence type="predicted"/>
<keyword evidence="2" id="KW-0472">Membrane</keyword>
<protein>
    <submittedName>
        <fullName evidence="3">Uncharacterized protein</fullName>
    </submittedName>
</protein>
<evidence type="ECO:0000256" key="2">
    <source>
        <dbReference type="SAM" id="Phobius"/>
    </source>
</evidence>
<gene>
    <name evidence="3" type="ORF">TRIUR3_27895</name>
</gene>
<keyword evidence="2" id="KW-0812">Transmembrane</keyword>
<dbReference type="AlphaFoldDB" id="M8ARZ5"/>
<feature type="region of interest" description="Disordered" evidence="1">
    <location>
        <begin position="179"/>
        <end position="200"/>
    </location>
</feature>
<feature type="transmembrane region" description="Helical" evidence="2">
    <location>
        <begin position="130"/>
        <end position="148"/>
    </location>
</feature>